<protein>
    <recommendedName>
        <fullName evidence="3">EcsC family protein</fullName>
    </recommendedName>
</protein>
<dbReference type="OrthoDB" id="2737310at2"/>
<proteinExistence type="predicted"/>
<dbReference type="AlphaFoldDB" id="A0A168NN45"/>
<dbReference type="EMBL" id="LVJH01000002">
    <property type="protein sequence ID" value="OAB45957.1"/>
    <property type="molecule type" value="Genomic_DNA"/>
</dbReference>
<dbReference type="Pfam" id="PF12787">
    <property type="entry name" value="EcsC"/>
    <property type="match status" value="1"/>
</dbReference>
<comment type="caution">
    <text evidence="1">The sequence shown here is derived from an EMBL/GenBank/DDBJ whole genome shotgun (WGS) entry which is preliminary data.</text>
</comment>
<evidence type="ECO:0008006" key="3">
    <source>
        <dbReference type="Google" id="ProtNLM"/>
    </source>
</evidence>
<accession>A0A168NN45</accession>
<dbReference type="RefSeq" id="WP_068527320.1">
    <property type="nucleotide sequence ID" value="NZ_LVJH01000002.1"/>
</dbReference>
<sequence length="277" mass="31078">MDDQETSEQLQEELRNIIKWEKTQKKVFIWEKIGRVPFLLLDKITPKGIREKLGSVINEIGSFIQTGGQYLVHHKTMMKRLEKASQTSTNHTAEGTLTLQDVGNLPLALLDHVADDLISGRVKFAAAQGATIGVGGVFTMAADIPLVLGLSLKVLQELALCYGFDPNDKHERIFIVKCLQFSSADVVGKKAILEELALFDDEEREGQVFSQLKGWQEVVQTYMDSFGWKKLFQLVPVAGIVFGSISNKATIEDVSEAGKMLYKKRRILRKIEDLKQI</sequence>
<dbReference type="PANTHER" id="PTHR41260:SF1">
    <property type="entry name" value="PROTEIN ECSC"/>
    <property type="match status" value="1"/>
</dbReference>
<dbReference type="PANTHER" id="PTHR41260">
    <property type="entry name" value="PROTEIN ECSC"/>
    <property type="match status" value="1"/>
</dbReference>
<dbReference type="STRING" id="494026.PGLA_00745"/>
<evidence type="ECO:0000313" key="2">
    <source>
        <dbReference type="Proteomes" id="UP000076967"/>
    </source>
</evidence>
<reference evidence="1 2" key="1">
    <citation type="submission" date="2016-03" db="EMBL/GenBank/DDBJ databases">
        <title>Draft genome sequence of Paenibacillus glacialis DSM 22343.</title>
        <authorList>
            <person name="Shin S.-K."/>
            <person name="Yi H."/>
        </authorList>
    </citation>
    <scope>NUCLEOTIDE SEQUENCE [LARGE SCALE GENOMIC DNA]</scope>
    <source>
        <strain evidence="1 2">DSM 22343</strain>
    </source>
</reference>
<name>A0A168NN45_9BACL</name>
<keyword evidence="2" id="KW-1185">Reference proteome</keyword>
<evidence type="ECO:0000313" key="1">
    <source>
        <dbReference type="EMBL" id="OAB45957.1"/>
    </source>
</evidence>
<gene>
    <name evidence="1" type="ORF">PGLA_00745</name>
</gene>
<dbReference type="InterPro" id="IPR024787">
    <property type="entry name" value="EcsC"/>
</dbReference>
<dbReference type="Proteomes" id="UP000076967">
    <property type="component" value="Unassembled WGS sequence"/>
</dbReference>
<organism evidence="1 2">
    <name type="scientific">Paenibacillus glacialis</name>
    <dbReference type="NCBI Taxonomy" id="494026"/>
    <lineage>
        <taxon>Bacteria</taxon>
        <taxon>Bacillati</taxon>
        <taxon>Bacillota</taxon>
        <taxon>Bacilli</taxon>
        <taxon>Bacillales</taxon>
        <taxon>Paenibacillaceae</taxon>
        <taxon>Paenibacillus</taxon>
    </lineage>
</organism>